<name>A0A8S5NMU5_9CAUD</name>
<evidence type="ECO:0008006" key="2">
    <source>
        <dbReference type="Google" id="ProtNLM"/>
    </source>
</evidence>
<dbReference type="InterPro" id="IPR010774">
    <property type="entry name" value="YbcO"/>
</dbReference>
<reference evidence="1" key="1">
    <citation type="journal article" date="2021" name="Proc. Natl. Acad. Sci. U.S.A.">
        <title>A Catalog of Tens of Thousands of Viruses from Human Metagenomes Reveals Hidden Associations with Chronic Diseases.</title>
        <authorList>
            <person name="Tisza M.J."/>
            <person name="Buck C.B."/>
        </authorList>
    </citation>
    <scope>NUCLEOTIDE SEQUENCE</scope>
    <source>
        <strain evidence="1">Ctpjm1</strain>
    </source>
</reference>
<organism evidence="1">
    <name type="scientific">Myoviridae sp. ctpjm1</name>
    <dbReference type="NCBI Taxonomy" id="2826699"/>
    <lineage>
        <taxon>Viruses</taxon>
        <taxon>Duplodnaviria</taxon>
        <taxon>Heunggongvirae</taxon>
        <taxon>Uroviricota</taxon>
        <taxon>Caudoviricetes</taxon>
    </lineage>
</organism>
<protein>
    <recommendedName>
        <fullName evidence="2">DUF1364 domain-containing protein</fullName>
    </recommendedName>
</protein>
<sequence>MSKITESARGEPCLVRLPGVCNRNPETVVLAHYRLPGHCGTGIKPPDFMGAYACSACHDEADRRTRHLEADFVRTAFAEGVMRTLVRLAEKGLLREV</sequence>
<dbReference type="Pfam" id="PF07102">
    <property type="entry name" value="YbcO"/>
    <property type="match status" value="1"/>
</dbReference>
<evidence type="ECO:0000313" key="1">
    <source>
        <dbReference type="EMBL" id="DAD96033.1"/>
    </source>
</evidence>
<dbReference type="EMBL" id="BK015208">
    <property type="protein sequence ID" value="DAD96033.1"/>
    <property type="molecule type" value="Genomic_DNA"/>
</dbReference>
<accession>A0A8S5NMU5</accession>
<proteinExistence type="predicted"/>
<dbReference type="Gene3D" id="3.30.50.20">
    <property type="entry name" value="prophage-derive protein ybcO"/>
    <property type="match status" value="1"/>
</dbReference>